<evidence type="ECO:0000313" key="7">
    <source>
        <dbReference type="Proteomes" id="UP000823941"/>
    </source>
</evidence>
<protein>
    <submittedName>
        <fullName evidence="6">Uncharacterized protein</fullName>
    </submittedName>
</protein>
<keyword evidence="7" id="KW-1185">Reference proteome</keyword>
<dbReference type="PANTHER" id="PTHR11511">
    <property type="entry name" value="LARVAL STORAGE PROTEIN/PHENOLOXIDASE"/>
    <property type="match status" value="1"/>
</dbReference>
<dbReference type="Gene3D" id="2.60.40.1520">
    <property type="entry name" value="Hemocyanin, C-terminal domain"/>
    <property type="match status" value="1"/>
</dbReference>
<comment type="similarity">
    <text evidence="2">Belongs to the hemocyanin family.</text>
</comment>
<dbReference type="Pfam" id="PF00372">
    <property type="entry name" value="Hemocyanin_M"/>
    <property type="match status" value="1"/>
</dbReference>
<evidence type="ECO:0000256" key="1">
    <source>
        <dbReference type="ARBA" id="ARBA00022761"/>
    </source>
</evidence>
<dbReference type="SUPFAM" id="SSF81296">
    <property type="entry name" value="E set domains"/>
    <property type="match status" value="1"/>
</dbReference>
<organism evidence="6 7">
    <name type="scientific">Plutella xylostella</name>
    <name type="common">Diamondback moth</name>
    <name type="synonym">Plutella maculipennis</name>
    <dbReference type="NCBI Taxonomy" id="51655"/>
    <lineage>
        <taxon>Eukaryota</taxon>
        <taxon>Metazoa</taxon>
        <taxon>Ecdysozoa</taxon>
        <taxon>Arthropoda</taxon>
        <taxon>Hexapoda</taxon>
        <taxon>Insecta</taxon>
        <taxon>Pterygota</taxon>
        <taxon>Neoptera</taxon>
        <taxon>Endopterygota</taxon>
        <taxon>Lepidoptera</taxon>
        <taxon>Glossata</taxon>
        <taxon>Ditrysia</taxon>
        <taxon>Yponomeutoidea</taxon>
        <taxon>Plutellidae</taxon>
        <taxon>Plutella</taxon>
    </lineage>
</organism>
<comment type="caution">
    <text evidence="6">The sequence shown here is derived from an EMBL/GenBank/DDBJ whole genome shotgun (WGS) entry which is preliminary data.</text>
</comment>
<evidence type="ECO:0000313" key="6">
    <source>
        <dbReference type="EMBL" id="KAG7312346.1"/>
    </source>
</evidence>
<evidence type="ECO:0000256" key="2">
    <source>
        <dbReference type="ARBA" id="ARBA00038082"/>
    </source>
</evidence>
<dbReference type="PROSITE" id="PS00210">
    <property type="entry name" value="HEMOCYANIN_2"/>
    <property type="match status" value="1"/>
</dbReference>
<dbReference type="Pfam" id="PF03723">
    <property type="entry name" value="Hemocyanin_C"/>
    <property type="match status" value="1"/>
</dbReference>
<name>A0ABQ7R4Z7_PLUXY</name>
<sequence>MLFLKFLFIFVFGNILAKPTDELQDVIGEAEMAIMNEASPKLMYIVPGISSSKKSIKSVDIFDLIDRENLGYRQFIEYVDKGYFNKGLVFNIYDDTIRNATLSLFRLLQNVDEKTAYKIYVWGKENINDDIMEYATRLSSLYGMHDQKEISPPFILKPNYFVNSEAIIKAAKLKIRNGFLYPHEARMNGYYRTDNTITINANYSGWNTFENPCEKELNYFREDIGLNSFYYGLHLLHPFYMSNAELDEINPRHAEHYYFAHQQLMARYLLEKEHLKNVKNDIADKLCENMYNPYLMYDNGLQFPTRSASKFEWSDKRAYLTSIDIAMKECFSRGFIIMDNGTKINMTDENHTDLLAKIIRANLDGVKAAKIVRNLYGYGGQLISEDSHNPSPSALHHPQTSLRDPVYWNLIKKLLSYFLDFKSAMEPFDLLSYESDDIIITDAEIPNIETYFKNYEFSIDRALVEDSYNMKSPYELLFTVNQRRLSFKDFSFYFNVNSLREQAVVARLFLGPQCDEDCWDDFDKFYQLDAFNYTLKEGSNIISWSPDSSTRLSDDYSVNFENDIETDDKYSMFKFPKTLVIPRGLEQGLNLTLFIIVTPVTEYTDSEIGPEYKLYRSISYELDNKPLGFPFHREASGFNPEACNYKFYNVTIFHQNMNDGRSQYFSSNIQ</sequence>
<feature type="chain" id="PRO_5045867902" evidence="3">
    <location>
        <begin position="18"/>
        <end position="670"/>
    </location>
</feature>
<dbReference type="PROSITE" id="PS00209">
    <property type="entry name" value="HEMOCYANIN_1"/>
    <property type="match status" value="1"/>
</dbReference>
<feature type="domain" description="Hemocyanin C-terminal" evidence="5">
    <location>
        <begin position="435"/>
        <end position="654"/>
    </location>
</feature>
<dbReference type="InterPro" id="IPR014756">
    <property type="entry name" value="Ig_E-set"/>
</dbReference>
<dbReference type="InterPro" id="IPR005203">
    <property type="entry name" value="Hemocyanin_C"/>
</dbReference>
<keyword evidence="1" id="KW-0758">Storage protein</keyword>
<evidence type="ECO:0000256" key="3">
    <source>
        <dbReference type="SAM" id="SignalP"/>
    </source>
</evidence>
<evidence type="ECO:0000259" key="4">
    <source>
        <dbReference type="Pfam" id="PF00372"/>
    </source>
</evidence>
<dbReference type="InterPro" id="IPR013788">
    <property type="entry name" value="Hemocyanin/hexamerin"/>
</dbReference>
<feature type="domain" description="Hemocyanin middle" evidence="4">
    <location>
        <begin position="156"/>
        <end position="418"/>
    </location>
</feature>
<dbReference type="PRINTS" id="PR00187">
    <property type="entry name" value="HAEMOCYANIN"/>
</dbReference>
<keyword evidence="3" id="KW-0732">Signal</keyword>
<dbReference type="EMBL" id="JAHIBW010000003">
    <property type="protein sequence ID" value="KAG7312346.1"/>
    <property type="molecule type" value="Genomic_DNA"/>
</dbReference>
<dbReference type="Proteomes" id="UP000823941">
    <property type="component" value="Chromosome 3"/>
</dbReference>
<proteinExistence type="inferred from homology"/>
<dbReference type="PANTHER" id="PTHR11511:SF5">
    <property type="entry name" value="FAT-BODY PROTEIN 1-RELATED"/>
    <property type="match status" value="1"/>
</dbReference>
<reference evidence="6 7" key="1">
    <citation type="submission" date="2021-06" db="EMBL/GenBank/DDBJ databases">
        <title>A haploid diamondback moth (Plutella xylostella L.) genome assembly resolves 31 chromosomes and identifies a diamide resistance mutation.</title>
        <authorList>
            <person name="Ward C.M."/>
            <person name="Perry K.D."/>
            <person name="Baker G."/>
            <person name="Powis K."/>
            <person name="Heckel D.G."/>
            <person name="Baxter S.W."/>
        </authorList>
    </citation>
    <scope>NUCLEOTIDE SEQUENCE [LARGE SCALE GENOMIC DNA]</scope>
    <source>
        <strain evidence="6 7">LV</strain>
        <tissue evidence="6">Single pupa</tissue>
    </source>
</reference>
<dbReference type="Gene3D" id="1.10.1280.10">
    <property type="entry name" value="Di-copper center containing domain from catechol oxidase"/>
    <property type="match status" value="1"/>
</dbReference>
<evidence type="ECO:0000259" key="5">
    <source>
        <dbReference type="Pfam" id="PF03723"/>
    </source>
</evidence>
<feature type="signal peptide" evidence="3">
    <location>
        <begin position="1"/>
        <end position="17"/>
    </location>
</feature>
<dbReference type="SUPFAM" id="SSF48056">
    <property type="entry name" value="Di-copper centre-containing domain"/>
    <property type="match status" value="1"/>
</dbReference>
<dbReference type="InterPro" id="IPR000896">
    <property type="entry name" value="Hemocyanin/hexamerin_mid_dom"/>
</dbReference>
<gene>
    <name evidence="6" type="ORF">JYU34_001832</name>
</gene>
<dbReference type="InterPro" id="IPR037020">
    <property type="entry name" value="Hemocyanin_C_sf"/>
</dbReference>
<accession>A0ABQ7R4Z7</accession>
<dbReference type="InterPro" id="IPR008922">
    <property type="entry name" value="Di-copper_centre_dom_sf"/>
</dbReference>